<sequence length="495" mass="55438">MQHDVTESNALVLAAEDFDDVEFQNYHYFTSQDKRCISKLRAHGPVLLKGARGSGKSALMIEAVSGLFPANRSGSAIGIYVSLRNLDLLRASGSEYIELFCSLVVNRINSTLGDEAVISGIKSVSELQSELTSLSSRYGKRLVLLFDDAAHIGREMSLSEFFDIFRTLSNSSISCKASIYPGVTRFGTRFDVYNDATVIEVNRSESADDFSAVFEEVINRRFSESLPGEKFSSALPRHSVSKFLGISVLGNMRAFIYACNQLVSQVGQDKVITVTHLSEALKALSQNYFWPLLEEVAPKLGMYRPMVGPAEEVAELLFERSGAKGERSVIILREIAQRLSKPLEILEYSGFLSRKEVSRSMKSRGRGTRYILNLCNVSEFLDKGKVMQSNIDKWMEGDDESIEFHRGSELFDLNLPEVDNNDEIDILKMDIDSLKQSNAYPYGLTDSKIEILKENNICTIEDLVMAKDEFLISLPTVGEVFLKRFRSTANQAIWM</sequence>
<dbReference type="GO" id="GO:0005524">
    <property type="term" value="F:ATP binding"/>
    <property type="evidence" value="ECO:0007669"/>
    <property type="project" value="UniProtKB-KW"/>
</dbReference>
<gene>
    <name evidence="1" type="ORF">FCL40_17115</name>
</gene>
<dbReference type="AlphaFoldDB" id="A0A4U1B828"/>
<name>A0A4U1B828_9GAMM</name>
<dbReference type="Gene3D" id="3.40.50.300">
    <property type="entry name" value="P-loop containing nucleotide triphosphate hydrolases"/>
    <property type="match status" value="1"/>
</dbReference>
<keyword evidence="1" id="KW-0067">ATP-binding</keyword>
<proteinExistence type="predicted"/>
<comment type="caution">
    <text evidence="1">The sequence shown here is derived from an EMBL/GenBank/DDBJ whole genome shotgun (WGS) entry which is preliminary data.</text>
</comment>
<keyword evidence="1" id="KW-0547">Nucleotide-binding</keyword>
<accession>A0A4U1B828</accession>
<dbReference type="RefSeq" id="WP_136854509.1">
    <property type="nucleotide sequence ID" value="NZ_SWCI01000018.1"/>
</dbReference>
<protein>
    <submittedName>
        <fullName evidence="1">ATP-binding protein</fullName>
    </submittedName>
</protein>
<evidence type="ECO:0000313" key="1">
    <source>
        <dbReference type="EMBL" id="TKB46776.1"/>
    </source>
</evidence>
<dbReference type="SUPFAM" id="SSF52540">
    <property type="entry name" value="P-loop containing nucleoside triphosphate hydrolases"/>
    <property type="match status" value="1"/>
</dbReference>
<evidence type="ECO:0000313" key="2">
    <source>
        <dbReference type="Proteomes" id="UP000305674"/>
    </source>
</evidence>
<reference evidence="1 2" key="1">
    <citation type="submission" date="2019-04" db="EMBL/GenBank/DDBJ databases">
        <authorList>
            <person name="Hwang J.C."/>
        </authorList>
    </citation>
    <scope>NUCLEOTIDE SEQUENCE [LARGE SCALE GENOMIC DNA]</scope>
    <source>
        <strain evidence="1 2">IMCC35001</strain>
    </source>
</reference>
<dbReference type="EMBL" id="SWCI01000018">
    <property type="protein sequence ID" value="TKB46776.1"/>
    <property type="molecule type" value="Genomic_DNA"/>
</dbReference>
<dbReference type="InterPro" id="IPR027417">
    <property type="entry name" value="P-loop_NTPase"/>
</dbReference>
<organism evidence="1 2">
    <name type="scientific">Ferrimonas sediminicola</name>
    <dbReference type="NCBI Taxonomy" id="2569538"/>
    <lineage>
        <taxon>Bacteria</taxon>
        <taxon>Pseudomonadati</taxon>
        <taxon>Pseudomonadota</taxon>
        <taxon>Gammaproteobacteria</taxon>
        <taxon>Alteromonadales</taxon>
        <taxon>Ferrimonadaceae</taxon>
        <taxon>Ferrimonas</taxon>
    </lineage>
</organism>
<dbReference type="OrthoDB" id="7788065at2"/>
<keyword evidence="2" id="KW-1185">Reference proteome</keyword>
<dbReference type="Proteomes" id="UP000305674">
    <property type="component" value="Unassembled WGS sequence"/>
</dbReference>